<comment type="similarity">
    <text evidence="1">Belongs to the cytidine and deoxycytidylate deaminase family.</text>
</comment>
<dbReference type="GO" id="GO:0047974">
    <property type="term" value="F:guanosine deaminase activity"/>
    <property type="evidence" value="ECO:0007669"/>
    <property type="project" value="TreeGrafter"/>
</dbReference>
<dbReference type="PROSITE" id="PS51747">
    <property type="entry name" value="CYT_DCMP_DEAMINASES_2"/>
    <property type="match status" value="1"/>
</dbReference>
<evidence type="ECO:0000256" key="1">
    <source>
        <dbReference type="ARBA" id="ARBA00006576"/>
    </source>
</evidence>
<sequence>MTDSVYMKLAIEQANENIVLKEGGPFGAVIVRDQEVICAAHNMVLANLDPTAHAEIIAIRKACKVLATRDLSDCTLYTSAYPCPMCLSATIWANIKEVRYGNTPKEADRIGFRDDFIYKFIQEGSKDQHVLKITQTGHDQSIETFKNYVEDSTHEIY</sequence>
<dbReference type="GO" id="GO:0046872">
    <property type="term" value="F:metal ion binding"/>
    <property type="evidence" value="ECO:0007669"/>
    <property type="project" value="UniProtKB-KW"/>
</dbReference>
<dbReference type="InterPro" id="IPR016193">
    <property type="entry name" value="Cytidine_deaminase-like"/>
</dbReference>
<dbReference type="InterPro" id="IPR002125">
    <property type="entry name" value="CMP_dCMP_dom"/>
</dbReference>
<keyword evidence="4" id="KW-0862">Zinc</keyword>
<dbReference type="SUPFAM" id="SSF53927">
    <property type="entry name" value="Cytidine deaminase-like"/>
    <property type="match status" value="1"/>
</dbReference>
<dbReference type="Gene3D" id="3.40.140.10">
    <property type="entry name" value="Cytidine Deaminase, domain 2"/>
    <property type="match status" value="1"/>
</dbReference>
<dbReference type="FunFam" id="3.40.140.10:FF:000011">
    <property type="entry name" value="tRNA-specific adenosine deaminase"/>
    <property type="match status" value="1"/>
</dbReference>
<feature type="domain" description="CMP/dCMP-type deaminase" evidence="5">
    <location>
        <begin position="1"/>
        <end position="115"/>
    </location>
</feature>
<protein>
    <submittedName>
        <fullName evidence="6">Guanine deaminase</fullName>
        <ecNumber evidence="6">3.5.4.3</ecNumber>
    </submittedName>
</protein>
<evidence type="ECO:0000259" key="5">
    <source>
        <dbReference type="PROSITE" id="PS51747"/>
    </source>
</evidence>
<evidence type="ECO:0000256" key="3">
    <source>
        <dbReference type="ARBA" id="ARBA00022801"/>
    </source>
</evidence>
<evidence type="ECO:0000256" key="4">
    <source>
        <dbReference type="ARBA" id="ARBA00022833"/>
    </source>
</evidence>
<gene>
    <name evidence="6" type="primary">guaD</name>
    <name evidence="6" type="ORF">OENI_1315</name>
</gene>
<evidence type="ECO:0000313" key="7">
    <source>
        <dbReference type="Proteomes" id="UP000294726"/>
    </source>
</evidence>
<keyword evidence="2" id="KW-0479">Metal-binding</keyword>
<dbReference type="AlphaFoldDB" id="A0AAQ2ZEP2"/>
<organism evidence="6 7">
    <name type="scientific">Oenococcus oeni</name>
    <name type="common">Leuconostoc oenos</name>
    <dbReference type="NCBI Taxonomy" id="1247"/>
    <lineage>
        <taxon>Bacteria</taxon>
        <taxon>Bacillati</taxon>
        <taxon>Bacillota</taxon>
        <taxon>Bacilli</taxon>
        <taxon>Lactobacillales</taxon>
        <taxon>Lactobacillaceae</taxon>
        <taxon>Oenococcus</taxon>
    </lineage>
</organism>
<dbReference type="EC" id="3.5.4.3" evidence="6"/>
<dbReference type="Proteomes" id="UP000294726">
    <property type="component" value="Chromosome"/>
</dbReference>
<accession>A0AAQ2ZEP2</accession>
<dbReference type="PANTHER" id="PTHR11079">
    <property type="entry name" value="CYTOSINE DEAMINASE FAMILY MEMBER"/>
    <property type="match status" value="1"/>
</dbReference>
<dbReference type="Pfam" id="PF00383">
    <property type="entry name" value="dCMP_cyt_deam_1"/>
    <property type="match status" value="1"/>
</dbReference>
<reference evidence="6 7" key="1">
    <citation type="submission" date="2018-08" db="EMBL/GenBank/DDBJ databases">
        <authorList>
            <person name="Lorentzen P. G. S. M."/>
        </authorList>
    </citation>
    <scope>NUCLEOTIDE SEQUENCE [LARGE SCALE GENOMIC DNA]</scope>
    <source>
        <strain evidence="6 7">CRBO_1381</strain>
    </source>
</reference>
<dbReference type="RefSeq" id="WP_002816765.1">
    <property type="nucleotide sequence ID" value="NZ_CP038451.1"/>
</dbReference>
<dbReference type="CDD" id="cd01285">
    <property type="entry name" value="nucleoside_deaminase"/>
    <property type="match status" value="1"/>
</dbReference>
<proteinExistence type="inferred from homology"/>
<keyword evidence="3 6" id="KW-0378">Hydrolase</keyword>
<evidence type="ECO:0000313" key="6">
    <source>
        <dbReference type="EMBL" id="VDB98561.1"/>
    </source>
</evidence>
<dbReference type="GO" id="GO:0008892">
    <property type="term" value="F:guanine deaminase activity"/>
    <property type="evidence" value="ECO:0007669"/>
    <property type="project" value="UniProtKB-EC"/>
</dbReference>
<dbReference type="GO" id="GO:0006152">
    <property type="term" value="P:purine nucleoside catabolic process"/>
    <property type="evidence" value="ECO:0007669"/>
    <property type="project" value="TreeGrafter"/>
</dbReference>
<dbReference type="EMBL" id="LR031358">
    <property type="protein sequence ID" value="VDB98561.1"/>
    <property type="molecule type" value="Genomic_DNA"/>
</dbReference>
<evidence type="ECO:0000256" key="2">
    <source>
        <dbReference type="ARBA" id="ARBA00022723"/>
    </source>
</evidence>
<name>A0AAQ2ZEP2_OENOE</name>
<dbReference type="PANTHER" id="PTHR11079:SF161">
    <property type="entry name" value="CMP_DCMP-TYPE DEAMINASE DOMAIN-CONTAINING PROTEIN"/>
    <property type="match status" value="1"/>
</dbReference>